<comment type="caution">
    <text evidence="9">The sequence shown here is derived from an EMBL/GenBank/DDBJ whole genome shotgun (WGS) entry which is preliminary data.</text>
</comment>
<dbReference type="Gene3D" id="1.10.3720.10">
    <property type="entry name" value="MetI-like"/>
    <property type="match status" value="1"/>
</dbReference>
<keyword evidence="6 7" id="KW-0472">Membrane</keyword>
<dbReference type="EMBL" id="VSSQ01000819">
    <property type="protein sequence ID" value="MPM01747.1"/>
    <property type="molecule type" value="Genomic_DNA"/>
</dbReference>
<keyword evidence="2" id="KW-0813">Transport</keyword>
<sequence length="277" mass="31829">MNMKTKNTISKILTYTLLIALTILMLVPFAWMLSASLQLNKDVFKFPFDWIPNNPVWSNYKEIWTKIPLGKFIFNTSKLTVIITLLQLFTSSFAAYAFAKLDFKYRDKIFLCYVATIAVPWQVYMVPQFIMMRELNLSDTHFALILLQAFSAFGVFLIRQFYMSIPNELLEAARIDGYSEYKIYYKIMLPLAKPALSTLTIFTFVSVWNDFMGPLIYINSEAKKTIQVGLRMFISQYSAEYSLIMAASLIALIPVLIIFLALQRFFVEGVASSGLKG</sequence>
<feature type="transmembrane region" description="Helical" evidence="7">
    <location>
        <begin position="183"/>
        <end position="205"/>
    </location>
</feature>
<feature type="transmembrane region" description="Helical" evidence="7">
    <location>
        <begin position="142"/>
        <end position="162"/>
    </location>
</feature>
<feature type="transmembrane region" description="Helical" evidence="7">
    <location>
        <begin position="110"/>
        <end position="130"/>
    </location>
</feature>
<evidence type="ECO:0000256" key="5">
    <source>
        <dbReference type="ARBA" id="ARBA00022989"/>
    </source>
</evidence>
<proteinExistence type="predicted"/>
<keyword evidence="4 7" id="KW-0812">Transmembrane</keyword>
<dbReference type="PANTHER" id="PTHR43744:SF12">
    <property type="entry name" value="ABC TRANSPORTER PERMEASE PROTEIN MG189-RELATED"/>
    <property type="match status" value="1"/>
</dbReference>
<dbReference type="InterPro" id="IPR035906">
    <property type="entry name" value="MetI-like_sf"/>
</dbReference>
<protein>
    <submittedName>
        <fullName evidence="9">L-arabinose transport system permease protein AraQ</fullName>
    </submittedName>
</protein>
<dbReference type="GO" id="GO:0005886">
    <property type="term" value="C:plasma membrane"/>
    <property type="evidence" value="ECO:0007669"/>
    <property type="project" value="UniProtKB-SubCell"/>
</dbReference>
<dbReference type="SUPFAM" id="SSF161098">
    <property type="entry name" value="MetI-like"/>
    <property type="match status" value="1"/>
</dbReference>
<reference evidence="9" key="1">
    <citation type="submission" date="2019-08" db="EMBL/GenBank/DDBJ databases">
        <authorList>
            <person name="Kucharzyk K."/>
            <person name="Murdoch R.W."/>
            <person name="Higgins S."/>
            <person name="Loffler F."/>
        </authorList>
    </citation>
    <scope>NUCLEOTIDE SEQUENCE</scope>
</reference>
<evidence type="ECO:0000256" key="2">
    <source>
        <dbReference type="ARBA" id="ARBA00022448"/>
    </source>
</evidence>
<evidence type="ECO:0000256" key="1">
    <source>
        <dbReference type="ARBA" id="ARBA00004651"/>
    </source>
</evidence>
<evidence type="ECO:0000256" key="3">
    <source>
        <dbReference type="ARBA" id="ARBA00022475"/>
    </source>
</evidence>
<dbReference type="GO" id="GO:0055085">
    <property type="term" value="P:transmembrane transport"/>
    <property type="evidence" value="ECO:0007669"/>
    <property type="project" value="InterPro"/>
</dbReference>
<feature type="transmembrane region" description="Helical" evidence="7">
    <location>
        <begin position="241"/>
        <end position="262"/>
    </location>
</feature>
<keyword evidence="5 7" id="KW-1133">Transmembrane helix</keyword>
<name>A0A644WDY8_9ZZZZ</name>
<organism evidence="9">
    <name type="scientific">bioreactor metagenome</name>
    <dbReference type="NCBI Taxonomy" id="1076179"/>
    <lineage>
        <taxon>unclassified sequences</taxon>
        <taxon>metagenomes</taxon>
        <taxon>ecological metagenomes</taxon>
    </lineage>
</organism>
<evidence type="ECO:0000256" key="6">
    <source>
        <dbReference type="ARBA" id="ARBA00023136"/>
    </source>
</evidence>
<dbReference type="PANTHER" id="PTHR43744">
    <property type="entry name" value="ABC TRANSPORTER PERMEASE PROTEIN MG189-RELATED-RELATED"/>
    <property type="match status" value="1"/>
</dbReference>
<keyword evidence="3" id="KW-1003">Cell membrane</keyword>
<feature type="transmembrane region" description="Helical" evidence="7">
    <location>
        <begin position="12"/>
        <end position="33"/>
    </location>
</feature>
<dbReference type="Pfam" id="PF00528">
    <property type="entry name" value="BPD_transp_1"/>
    <property type="match status" value="1"/>
</dbReference>
<feature type="domain" description="ABC transmembrane type-1" evidence="8">
    <location>
        <begin position="73"/>
        <end position="262"/>
    </location>
</feature>
<comment type="subcellular location">
    <subcellularLocation>
        <location evidence="1">Cell membrane</location>
        <topology evidence="1">Multi-pass membrane protein</topology>
    </subcellularLocation>
</comment>
<dbReference type="AlphaFoldDB" id="A0A644WDY8"/>
<dbReference type="PROSITE" id="PS50928">
    <property type="entry name" value="ABC_TM1"/>
    <property type="match status" value="1"/>
</dbReference>
<gene>
    <name evidence="9" type="primary">araQ_15</name>
    <name evidence="9" type="ORF">SDC9_47987</name>
</gene>
<accession>A0A644WDY8</accession>
<evidence type="ECO:0000256" key="4">
    <source>
        <dbReference type="ARBA" id="ARBA00022692"/>
    </source>
</evidence>
<dbReference type="InterPro" id="IPR000515">
    <property type="entry name" value="MetI-like"/>
</dbReference>
<evidence type="ECO:0000259" key="8">
    <source>
        <dbReference type="PROSITE" id="PS50928"/>
    </source>
</evidence>
<evidence type="ECO:0000256" key="7">
    <source>
        <dbReference type="SAM" id="Phobius"/>
    </source>
</evidence>
<feature type="transmembrane region" description="Helical" evidence="7">
    <location>
        <begin position="79"/>
        <end position="98"/>
    </location>
</feature>
<dbReference type="CDD" id="cd06261">
    <property type="entry name" value="TM_PBP2"/>
    <property type="match status" value="1"/>
</dbReference>
<evidence type="ECO:0000313" key="9">
    <source>
        <dbReference type="EMBL" id="MPM01747.1"/>
    </source>
</evidence>